<evidence type="ECO:0000313" key="3">
    <source>
        <dbReference type="EMBL" id="MTV54562.1"/>
    </source>
</evidence>
<proteinExistence type="predicted"/>
<organism evidence="3 4">
    <name type="scientific">Pseudoduganella buxea</name>
    <dbReference type="NCBI Taxonomy" id="1949069"/>
    <lineage>
        <taxon>Bacteria</taxon>
        <taxon>Pseudomonadati</taxon>
        <taxon>Pseudomonadota</taxon>
        <taxon>Betaproteobacteria</taxon>
        <taxon>Burkholderiales</taxon>
        <taxon>Oxalobacteraceae</taxon>
        <taxon>Telluria group</taxon>
        <taxon>Pseudoduganella</taxon>
    </lineage>
</organism>
<dbReference type="EMBL" id="WNKZ01000054">
    <property type="protein sequence ID" value="MTV54562.1"/>
    <property type="molecule type" value="Genomic_DNA"/>
</dbReference>
<evidence type="ECO:0000313" key="2">
    <source>
        <dbReference type="EMBL" id="GGB83190.1"/>
    </source>
</evidence>
<sequence>MKFFVLTGLAMASAVCMGQTTIPGTEKALDRQPGSSERAPAQTPTKIGYGEALPSPLDNQLVWDQFKHRGTLVWACRGATTGQFVAASYCASQPMVDSRWPDKKTPEGYSGVLSFD</sequence>
<reference evidence="2" key="1">
    <citation type="journal article" date="2014" name="Int. J. Syst. Evol. Microbiol.">
        <title>Complete genome of a new Firmicutes species belonging to the dominant human colonic microbiota ('Ruminococcus bicirculans') reveals two chromosomes and a selective capacity to utilize plant glucans.</title>
        <authorList>
            <consortium name="NISC Comparative Sequencing Program"/>
            <person name="Wegmann U."/>
            <person name="Louis P."/>
            <person name="Goesmann A."/>
            <person name="Henrissat B."/>
            <person name="Duncan S.H."/>
            <person name="Flint H.J."/>
        </authorList>
    </citation>
    <scope>NUCLEOTIDE SEQUENCE</scope>
    <source>
        <strain evidence="2">CGMCC 1.15931</strain>
    </source>
</reference>
<gene>
    <name evidence="2" type="ORF">GCM10011572_01390</name>
    <name evidence="3" type="ORF">GM672_17680</name>
</gene>
<comment type="caution">
    <text evidence="3">The sequence shown here is derived from an EMBL/GenBank/DDBJ whole genome shotgun (WGS) entry which is preliminary data.</text>
</comment>
<evidence type="ECO:0000313" key="5">
    <source>
        <dbReference type="Proteomes" id="UP000622638"/>
    </source>
</evidence>
<dbReference type="EMBL" id="BMKG01000001">
    <property type="protein sequence ID" value="GGB83190.1"/>
    <property type="molecule type" value="Genomic_DNA"/>
</dbReference>
<accession>A0A6I3T259</accession>
<dbReference type="RefSeq" id="WP_155471852.1">
    <property type="nucleotide sequence ID" value="NZ_BMKG01000001.1"/>
</dbReference>
<reference evidence="5" key="2">
    <citation type="journal article" date="2019" name="Int. J. Syst. Evol. Microbiol.">
        <title>The Global Catalogue of Microorganisms (GCM) 10K type strain sequencing project: providing services to taxonomists for standard genome sequencing and annotation.</title>
        <authorList>
            <consortium name="The Broad Institute Genomics Platform"/>
            <consortium name="The Broad Institute Genome Sequencing Center for Infectious Disease"/>
            <person name="Wu L."/>
            <person name="Ma J."/>
        </authorList>
    </citation>
    <scope>NUCLEOTIDE SEQUENCE [LARGE SCALE GENOMIC DNA]</scope>
    <source>
        <strain evidence="5">CGMCC 1.15931</strain>
    </source>
</reference>
<feature type="region of interest" description="Disordered" evidence="1">
    <location>
        <begin position="97"/>
        <end position="116"/>
    </location>
</feature>
<evidence type="ECO:0000313" key="4">
    <source>
        <dbReference type="Proteomes" id="UP000430634"/>
    </source>
</evidence>
<feature type="region of interest" description="Disordered" evidence="1">
    <location>
        <begin position="25"/>
        <end position="50"/>
    </location>
</feature>
<reference evidence="3 4" key="3">
    <citation type="submission" date="2019-11" db="EMBL/GenBank/DDBJ databases">
        <title>Type strains purchased from KCTC, JCM and DSMZ.</title>
        <authorList>
            <person name="Lu H."/>
        </authorList>
    </citation>
    <scope>NUCLEOTIDE SEQUENCE [LARGE SCALE GENOMIC DNA]</scope>
    <source>
        <strain evidence="3 4">KCTC 52429</strain>
    </source>
</reference>
<dbReference type="Proteomes" id="UP000430634">
    <property type="component" value="Unassembled WGS sequence"/>
</dbReference>
<dbReference type="OrthoDB" id="8760078at2"/>
<dbReference type="Proteomes" id="UP000622638">
    <property type="component" value="Unassembled WGS sequence"/>
</dbReference>
<dbReference type="AlphaFoldDB" id="A0A6I3T259"/>
<keyword evidence="5" id="KW-1185">Reference proteome</keyword>
<name>A0A6I3T259_9BURK</name>
<protein>
    <submittedName>
        <fullName evidence="3">Uncharacterized protein</fullName>
    </submittedName>
</protein>
<reference evidence="2" key="4">
    <citation type="submission" date="2024-05" db="EMBL/GenBank/DDBJ databases">
        <authorList>
            <person name="Sun Q."/>
            <person name="Zhou Y."/>
        </authorList>
    </citation>
    <scope>NUCLEOTIDE SEQUENCE</scope>
    <source>
        <strain evidence="2">CGMCC 1.15931</strain>
    </source>
</reference>
<evidence type="ECO:0000256" key="1">
    <source>
        <dbReference type="SAM" id="MobiDB-lite"/>
    </source>
</evidence>